<accession>A0A1G4KMW0</accession>
<dbReference type="GO" id="GO:0005739">
    <property type="term" value="C:mitochondrion"/>
    <property type="evidence" value="ECO:0007669"/>
    <property type="project" value="UniProtKB-SubCell"/>
</dbReference>
<keyword evidence="2" id="KW-0496">Mitochondrion</keyword>
<proteinExistence type="predicted"/>
<evidence type="ECO:0000256" key="1">
    <source>
        <dbReference type="ARBA" id="ARBA00004173"/>
    </source>
</evidence>
<dbReference type="Pfam" id="PF08692">
    <property type="entry name" value="Pet20"/>
    <property type="match status" value="2"/>
</dbReference>
<reference evidence="5" key="1">
    <citation type="submission" date="2016-03" db="EMBL/GenBank/DDBJ databases">
        <authorList>
            <person name="Devillers Hugo."/>
        </authorList>
    </citation>
    <scope>NUCLEOTIDE SEQUENCE [LARGE SCALE GENOMIC DNA]</scope>
</reference>
<evidence type="ECO:0000313" key="5">
    <source>
        <dbReference type="Proteomes" id="UP000189911"/>
    </source>
</evidence>
<gene>
    <name evidence="4" type="ORF">LANO_0H15940G</name>
</gene>
<protein>
    <submittedName>
        <fullName evidence="4">LANO_0H15940g1_1</fullName>
    </submittedName>
</protein>
<dbReference type="Proteomes" id="UP000189911">
    <property type="component" value="Chromosome H"/>
</dbReference>
<dbReference type="EMBL" id="LT598447">
    <property type="protein sequence ID" value="SCV05822.1"/>
    <property type="molecule type" value="Genomic_DNA"/>
</dbReference>
<evidence type="ECO:0000313" key="4">
    <source>
        <dbReference type="EMBL" id="SCV05822.1"/>
    </source>
</evidence>
<feature type="region of interest" description="Disordered" evidence="3">
    <location>
        <begin position="39"/>
        <end position="72"/>
    </location>
</feature>
<evidence type="ECO:0000256" key="2">
    <source>
        <dbReference type="ARBA" id="ARBA00023128"/>
    </source>
</evidence>
<name>A0A1G4KMW0_9SACH</name>
<dbReference type="OrthoDB" id="4056195at2759"/>
<evidence type="ECO:0000256" key="3">
    <source>
        <dbReference type="SAM" id="MobiDB-lite"/>
    </source>
</evidence>
<comment type="subcellular location">
    <subcellularLocation>
        <location evidence="1">Mitochondrion</location>
    </subcellularLocation>
</comment>
<feature type="compositionally biased region" description="Polar residues" evidence="3">
    <location>
        <begin position="58"/>
        <end position="72"/>
    </location>
</feature>
<sequence length="230" mass="26380">MLKQSLLQHFGRAGLSGSFVARRWQSSFTFSSNKSLLQKDQLKNERRKKTTDKDTKTGSHGTSMDKTGTKRTSTLEIRAKGRRTADYSWLPKAPSTAHLKHRDVCTSVLYSGYRPFFLKPEDQKQNDSTLYEFAMKLEGLGDPLPWISSATGTEFFGEWDGVPADVIKKLKPYQPPAQNLVDKDREARKLLHQEHVEQEKQKLINRSKGRKKPILRLLQLNKKFDDQDGD</sequence>
<dbReference type="AlphaFoldDB" id="A0A1G4KMW0"/>
<dbReference type="InterPro" id="IPR014804">
    <property type="entry name" value="Pet20-like"/>
</dbReference>
<keyword evidence="5" id="KW-1185">Reference proteome</keyword>
<organism evidence="4 5">
    <name type="scientific">Lachancea nothofagi CBS 11611</name>
    <dbReference type="NCBI Taxonomy" id="1266666"/>
    <lineage>
        <taxon>Eukaryota</taxon>
        <taxon>Fungi</taxon>
        <taxon>Dikarya</taxon>
        <taxon>Ascomycota</taxon>
        <taxon>Saccharomycotina</taxon>
        <taxon>Saccharomycetes</taxon>
        <taxon>Saccharomycetales</taxon>
        <taxon>Saccharomycetaceae</taxon>
        <taxon>Lachancea</taxon>
    </lineage>
</organism>